<dbReference type="InterPro" id="IPR011067">
    <property type="entry name" value="Plasmid_toxin/cell-grow_inhib"/>
</dbReference>
<evidence type="ECO:0000313" key="4">
    <source>
        <dbReference type="Proteomes" id="UP000035553"/>
    </source>
</evidence>
<dbReference type="InterPro" id="IPR003477">
    <property type="entry name" value="PemK-like"/>
</dbReference>
<dbReference type="STRING" id="1069536.SINU_06900"/>
<keyword evidence="2" id="KW-1277">Toxin-antitoxin system</keyword>
<reference evidence="3 4" key="1">
    <citation type="journal article" date="2011" name="J. Bacteriol.">
        <title>Draft genome sequence of Sporolactobacillus inulinus strain CASD, an efficient D-lactic acid-producing bacterium with high-concentration lactate tolerance capability.</title>
        <authorList>
            <person name="Yu B."/>
            <person name="Su F."/>
            <person name="Wang L."/>
            <person name="Xu K."/>
            <person name="Zhao B."/>
            <person name="Xu P."/>
        </authorList>
    </citation>
    <scope>NUCLEOTIDE SEQUENCE [LARGE SCALE GENOMIC DNA]</scope>
    <source>
        <strain evidence="3 4">CASD</strain>
    </source>
</reference>
<protein>
    <submittedName>
        <fullName evidence="3">Potassium ABC transporter ATPase</fullName>
    </submittedName>
</protein>
<gene>
    <name evidence="3" type="ORF">SINU_06900</name>
</gene>
<dbReference type="Pfam" id="PF02452">
    <property type="entry name" value="PemK_toxin"/>
    <property type="match status" value="1"/>
</dbReference>
<dbReference type="Gene3D" id="2.30.30.110">
    <property type="match status" value="1"/>
</dbReference>
<dbReference type="OrthoDB" id="9808744at2"/>
<evidence type="ECO:0000256" key="2">
    <source>
        <dbReference type="ARBA" id="ARBA00022649"/>
    </source>
</evidence>
<dbReference type="RefSeq" id="WP_010025966.1">
    <property type="nucleotide sequence ID" value="NZ_AFVQ02000082.1"/>
</dbReference>
<dbReference type="PANTHER" id="PTHR33988">
    <property type="entry name" value="ENDORIBONUCLEASE MAZF-RELATED"/>
    <property type="match status" value="1"/>
</dbReference>
<evidence type="ECO:0000256" key="1">
    <source>
        <dbReference type="ARBA" id="ARBA00007521"/>
    </source>
</evidence>
<sequence length="112" mass="12729">MTYIPERGDLVFLNFNPQSGHEQAGHRPAIVLSPETFNRATHFALVCPITSHKKGYPFEVDLPQSLSIEGVILTDQLKSLDWNACHFYYKDKAPSHVIDECLKLIQTILFQS</sequence>
<dbReference type="GO" id="GO:0003677">
    <property type="term" value="F:DNA binding"/>
    <property type="evidence" value="ECO:0007669"/>
    <property type="project" value="InterPro"/>
</dbReference>
<comment type="caution">
    <text evidence="3">The sequence shown here is derived from an EMBL/GenBank/DDBJ whole genome shotgun (WGS) entry which is preliminary data.</text>
</comment>
<dbReference type="SUPFAM" id="SSF50118">
    <property type="entry name" value="Cell growth inhibitor/plasmid maintenance toxic component"/>
    <property type="match status" value="1"/>
</dbReference>
<dbReference type="PANTHER" id="PTHR33988:SF3">
    <property type="entry name" value="ENDORIBONUCLEASE TOXIN CHPB-RELATED"/>
    <property type="match status" value="1"/>
</dbReference>
<dbReference type="EMBL" id="AFVQ02000082">
    <property type="protein sequence ID" value="KLI02664.1"/>
    <property type="molecule type" value="Genomic_DNA"/>
</dbReference>
<organism evidence="3 4">
    <name type="scientific">Sporolactobacillus inulinus CASD</name>
    <dbReference type="NCBI Taxonomy" id="1069536"/>
    <lineage>
        <taxon>Bacteria</taxon>
        <taxon>Bacillati</taxon>
        <taxon>Bacillota</taxon>
        <taxon>Bacilli</taxon>
        <taxon>Bacillales</taxon>
        <taxon>Sporolactobacillaceae</taxon>
        <taxon>Sporolactobacillus</taxon>
    </lineage>
</organism>
<dbReference type="AlphaFoldDB" id="A0A0U1QPC9"/>
<dbReference type="GO" id="GO:0004521">
    <property type="term" value="F:RNA endonuclease activity"/>
    <property type="evidence" value="ECO:0007669"/>
    <property type="project" value="TreeGrafter"/>
</dbReference>
<comment type="similarity">
    <text evidence="1">Belongs to the PemK/MazF family.</text>
</comment>
<dbReference type="Proteomes" id="UP000035553">
    <property type="component" value="Unassembled WGS sequence"/>
</dbReference>
<dbReference type="GO" id="GO:0016075">
    <property type="term" value="P:rRNA catabolic process"/>
    <property type="evidence" value="ECO:0007669"/>
    <property type="project" value="TreeGrafter"/>
</dbReference>
<proteinExistence type="inferred from homology"/>
<name>A0A0U1QPC9_9BACL</name>
<keyword evidence="4" id="KW-1185">Reference proteome</keyword>
<dbReference type="GO" id="GO:0006402">
    <property type="term" value="P:mRNA catabolic process"/>
    <property type="evidence" value="ECO:0007669"/>
    <property type="project" value="TreeGrafter"/>
</dbReference>
<evidence type="ECO:0000313" key="3">
    <source>
        <dbReference type="EMBL" id="KLI02664.1"/>
    </source>
</evidence>
<accession>A0A0U1QPC9</accession>